<dbReference type="InterPro" id="IPR039356">
    <property type="entry name" value="YfbR/HDDC2"/>
</dbReference>
<dbReference type="PANTHER" id="PTHR11845">
    <property type="entry name" value="5'-DEOXYNUCLEOTIDASE HDDC2"/>
    <property type="match status" value="1"/>
</dbReference>
<dbReference type="EMBL" id="VMSO01000002">
    <property type="protein sequence ID" value="KAA8502604.1"/>
    <property type="molecule type" value="Genomic_DNA"/>
</dbReference>
<comment type="cofactor">
    <cofactor evidence="2">
        <name>Mn(2+)</name>
        <dbReference type="ChEBI" id="CHEBI:29035"/>
    </cofactor>
</comment>
<dbReference type="SUPFAM" id="SSF109604">
    <property type="entry name" value="HD-domain/PDEase-like"/>
    <property type="match status" value="1"/>
</dbReference>
<dbReference type="Pfam" id="PF13023">
    <property type="entry name" value="HD_3"/>
    <property type="match status" value="1"/>
</dbReference>
<dbReference type="GO" id="GO:0046872">
    <property type="term" value="F:metal ion binding"/>
    <property type="evidence" value="ECO:0007669"/>
    <property type="project" value="UniProtKB-KW"/>
</dbReference>
<evidence type="ECO:0000256" key="1">
    <source>
        <dbReference type="ARBA" id="ARBA00001638"/>
    </source>
</evidence>
<evidence type="ECO:0000256" key="6">
    <source>
        <dbReference type="ARBA" id="ARBA00022723"/>
    </source>
</evidence>
<dbReference type="GO" id="GO:0005737">
    <property type="term" value="C:cytoplasm"/>
    <property type="evidence" value="ECO:0007669"/>
    <property type="project" value="TreeGrafter"/>
</dbReference>
<comment type="cofactor">
    <cofactor evidence="3">
        <name>Co(2+)</name>
        <dbReference type="ChEBI" id="CHEBI:48828"/>
    </cofactor>
</comment>
<dbReference type="SMART" id="SM00471">
    <property type="entry name" value="HDc"/>
    <property type="match status" value="1"/>
</dbReference>
<dbReference type="PANTHER" id="PTHR11845:SF13">
    <property type="entry name" value="5'-DEOXYNUCLEOTIDASE HDDC2"/>
    <property type="match status" value="1"/>
</dbReference>
<evidence type="ECO:0000256" key="5">
    <source>
        <dbReference type="ARBA" id="ARBA00012964"/>
    </source>
</evidence>
<dbReference type="InterPro" id="IPR003607">
    <property type="entry name" value="HD/PDEase_dom"/>
</dbReference>
<dbReference type="InterPro" id="IPR006674">
    <property type="entry name" value="HD_domain"/>
</dbReference>
<sequence>MMPGDFLNILSRAAMLKTTTRHCFTEENRKESVADHSWRIALMAMLLSKEPEFQDTDMNKVIRMCLIHDLGETFTGDVPAFEKTDADTVNEDALFFDWVRSFPAAQRLEWLELLNEMKELQTKEAKTYKALDKLEAVISHNESDLSTWLPLEYDLQLTYGKENIQFSEYLKALSERIDEWTKNKIKGLTNFR</sequence>
<evidence type="ECO:0000256" key="2">
    <source>
        <dbReference type="ARBA" id="ARBA00001936"/>
    </source>
</evidence>
<keyword evidence="7" id="KW-0378">Hydrolase</keyword>
<proteinExistence type="predicted"/>
<keyword evidence="6" id="KW-0479">Metal-binding</keyword>
<dbReference type="OrthoDB" id="9796032at2"/>
<dbReference type="AlphaFoldDB" id="A0A5M9I091"/>
<dbReference type="EC" id="3.1.3.89" evidence="5"/>
<evidence type="ECO:0000313" key="10">
    <source>
        <dbReference type="Proteomes" id="UP000322025"/>
    </source>
</evidence>
<dbReference type="Proteomes" id="UP000322025">
    <property type="component" value="Unassembled WGS sequence"/>
</dbReference>
<comment type="catalytic activity">
    <reaction evidence="1">
        <text>a 2'-deoxyribonucleoside 5'-phosphate + H2O = a 2'-deoxyribonucleoside + phosphate</text>
        <dbReference type="Rhea" id="RHEA:36167"/>
        <dbReference type="ChEBI" id="CHEBI:15377"/>
        <dbReference type="ChEBI" id="CHEBI:18274"/>
        <dbReference type="ChEBI" id="CHEBI:43474"/>
        <dbReference type="ChEBI" id="CHEBI:65317"/>
        <dbReference type="EC" id="3.1.3.89"/>
    </reaction>
</comment>
<evidence type="ECO:0000256" key="4">
    <source>
        <dbReference type="ARBA" id="ARBA00011738"/>
    </source>
</evidence>
<comment type="caution">
    <text evidence="9">The sequence shown here is derived from an EMBL/GenBank/DDBJ whole genome shotgun (WGS) entry which is preliminary data.</text>
</comment>
<organism evidence="9 10">
    <name type="scientific">Mediterraneibacter catenae</name>
    <dbReference type="NCBI Taxonomy" id="2594882"/>
    <lineage>
        <taxon>Bacteria</taxon>
        <taxon>Bacillati</taxon>
        <taxon>Bacillota</taxon>
        <taxon>Clostridia</taxon>
        <taxon>Lachnospirales</taxon>
        <taxon>Lachnospiraceae</taxon>
        <taxon>Mediterraneibacter</taxon>
    </lineage>
</organism>
<evidence type="ECO:0000256" key="7">
    <source>
        <dbReference type="ARBA" id="ARBA00022801"/>
    </source>
</evidence>
<protein>
    <recommendedName>
        <fullName evidence="5">5'-deoxynucleotidase</fullName>
        <ecNumber evidence="5">3.1.3.89</ecNumber>
    </recommendedName>
</protein>
<feature type="domain" description="HD/PDEase" evidence="8">
    <location>
        <begin position="29"/>
        <end position="146"/>
    </location>
</feature>
<dbReference type="RefSeq" id="WP_087151184.1">
    <property type="nucleotide sequence ID" value="NZ_VMSO01000002.1"/>
</dbReference>
<dbReference type="CDD" id="cd00077">
    <property type="entry name" value="HDc"/>
    <property type="match status" value="1"/>
</dbReference>
<comment type="subunit">
    <text evidence="4">Homodimer.</text>
</comment>
<evidence type="ECO:0000259" key="8">
    <source>
        <dbReference type="SMART" id="SM00471"/>
    </source>
</evidence>
<evidence type="ECO:0000313" key="9">
    <source>
        <dbReference type="EMBL" id="KAA8502604.1"/>
    </source>
</evidence>
<dbReference type="GO" id="GO:0002953">
    <property type="term" value="F:5'-deoxynucleotidase activity"/>
    <property type="evidence" value="ECO:0007669"/>
    <property type="project" value="UniProtKB-EC"/>
</dbReference>
<name>A0A5M9I091_9FIRM</name>
<keyword evidence="10" id="KW-1185">Reference proteome</keyword>
<dbReference type="Gene3D" id="1.10.3210.10">
    <property type="entry name" value="Hypothetical protein af1432"/>
    <property type="match status" value="1"/>
</dbReference>
<gene>
    <name evidence="9" type="ORF">FNY66_02935</name>
</gene>
<reference evidence="9" key="1">
    <citation type="submission" date="2019-07" db="EMBL/GenBank/DDBJ databases">
        <authorList>
            <person name="Wongkuna S."/>
            <person name="Scaria J."/>
        </authorList>
    </citation>
    <scope>NUCLEOTIDE SEQUENCE [LARGE SCALE GENOMIC DNA]</scope>
    <source>
        <strain evidence="9">SW178</strain>
    </source>
</reference>
<evidence type="ECO:0000256" key="3">
    <source>
        <dbReference type="ARBA" id="ARBA00001941"/>
    </source>
</evidence>
<accession>A0A5M9I091</accession>